<feature type="compositionally biased region" description="Basic and acidic residues" evidence="1">
    <location>
        <begin position="418"/>
        <end position="432"/>
    </location>
</feature>
<sequence>MSEARQYAIDAARATTEFGSKRFHDKIDQQKHETHQNESHHDAGPSGSGSRFILPLREAKVADVEVKPNDHKKSRGFFKLRHKVSRLHTKPVQPTVEHIEPVRSSVESTRKRYSTVQSSNLPVVAGLTLNSTPLDQLVATLPAELQIQIISELSLADVLNLRSTSKLWHALITANETPIVRHHLKYNIPAYAQRLFPATKPEDFNFHYLCGLWHRLHVAAKLAYLLCEWVTKDIFLRQTDADRLAFAPQRERMRRRLIPLLFTVFHFFETYRKLHLEYLEKYGHQGLKREPYTLNPIEKQIMDMYDDQTLLRVHEVFPLVIASFCRRLRPPTYVGRVERSLRGYLREKPSDDIHVAILCLGGLRQVEHLWEIKGYNTRRAAVDTWFHSLTKDASPEHTTTKTKRSLMSFGRKKSTSGADREQHHHSPNRDQRSSFSSLHRTKSSTGSIGGNDPGVDPNWIFNTSLSHGIPMGALEYDQAQVLLNDLPVLQQIWTVTAESLILKRGIVSRPQDIRRNQQLMLDLIKEDGLDEEDEWCYGRHVSPSMRPHHGAPDDEAD</sequence>
<dbReference type="Proteomes" id="UP000775872">
    <property type="component" value="Unassembled WGS sequence"/>
</dbReference>
<evidence type="ECO:0000313" key="3">
    <source>
        <dbReference type="EMBL" id="CAH0047925.1"/>
    </source>
</evidence>
<feature type="region of interest" description="Disordered" evidence="1">
    <location>
        <begin position="29"/>
        <end position="51"/>
    </location>
</feature>
<dbReference type="SUPFAM" id="SSF81383">
    <property type="entry name" value="F-box domain"/>
    <property type="match status" value="1"/>
</dbReference>
<feature type="domain" description="F-box" evidence="2">
    <location>
        <begin position="135"/>
        <end position="183"/>
    </location>
</feature>
<dbReference type="PROSITE" id="PS50181">
    <property type="entry name" value="FBOX"/>
    <property type="match status" value="1"/>
</dbReference>
<evidence type="ECO:0000313" key="4">
    <source>
        <dbReference type="Proteomes" id="UP000775872"/>
    </source>
</evidence>
<protein>
    <recommendedName>
        <fullName evidence="2">F-box domain-containing protein</fullName>
    </recommendedName>
</protein>
<reference evidence="3" key="1">
    <citation type="submission" date="2021-10" db="EMBL/GenBank/DDBJ databases">
        <authorList>
            <person name="Piombo E."/>
        </authorList>
    </citation>
    <scope>NUCLEOTIDE SEQUENCE</scope>
</reference>
<dbReference type="EMBL" id="CABFOC020000034">
    <property type="protein sequence ID" value="CAH0047925.1"/>
    <property type="molecule type" value="Genomic_DNA"/>
</dbReference>
<dbReference type="Pfam" id="PF12937">
    <property type="entry name" value="F-box-like"/>
    <property type="match status" value="1"/>
</dbReference>
<organism evidence="3 4">
    <name type="scientific">Clonostachys solani</name>
    <dbReference type="NCBI Taxonomy" id="160281"/>
    <lineage>
        <taxon>Eukaryota</taxon>
        <taxon>Fungi</taxon>
        <taxon>Dikarya</taxon>
        <taxon>Ascomycota</taxon>
        <taxon>Pezizomycotina</taxon>
        <taxon>Sordariomycetes</taxon>
        <taxon>Hypocreomycetidae</taxon>
        <taxon>Hypocreales</taxon>
        <taxon>Bionectriaceae</taxon>
        <taxon>Clonostachys</taxon>
    </lineage>
</organism>
<keyword evidence="4" id="KW-1185">Reference proteome</keyword>
<feature type="compositionally biased region" description="Basic residues" evidence="1">
    <location>
        <begin position="400"/>
        <end position="414"/>
    </location>
</feature>
<feature type="compositionally biased region" description="Basic and acidic residues" evidence="1">
    <location>
        <begin position="29"/>
        <end position="43"/>
    </location>
</feature>
<dbReference type="InterPro" id="IPR001810">
    <property type="entry name" value="F-box_dom"/>
</dbReference>
<feature type="region of interest" description="Disordered" evidence="1">
    <location>
        <begin position="393"/>
        <end position="453"/>
    </location>
</feature>
<comment type="caution">
    <text evidence="3">The sequence shown here is derived from an EMBL/GenBank/DDBJ whole genome shotgun (WGS) entry which is preliminary data.</text>
</comment>
<proteinExistence type="predicted"/>
<accession>A0A9N9Z2E3</accession>
<name>A0A9N9Z2E3_9HYPO</name>
<dbReference type="OrthoDB" id="5396937at2759"/>
<evidence type="ECO:0000259" key="2">
    <source>
        <dbReference type="PROSITE" id="PS50181"/>
    </source>
</evidence>
<feature type="compositionally biased region" description="Polar residues" evidence="1">
    <location>
        <begin position="433"/>
        <end position="446"/>
    </location>
</feature>
<dbReference type="InterPro" id="IPR036047">
    <property type="entry name" value="F-box-like_dom_sf"/>
</dbReference>
<dbReference type="SMART" id="SM00256">
    <property type="entry name" value="FBOX"/>
    <property type="match status" value="1"/>
</dbReference>
<gene>
    <name evidence="3" type="ORF">CSOL1703_00016176</name>
</gene>
<evidence type="ECO:0000256" key="1">
    <source>
        <dbReference type="SAM" id="MobiDB-lite"/>
    </source>
</evidence>
<dbReference type="AlphaFoldDB" id="A0A9N9Z2E3"/>